<protein>
    <recommendedName>
        <fullName evidence="4">Protein kinase</fullName>
    </recommendedName>
</protein>
<name>A0AAV5UVJ0_9BILA</name>
<dbReference type="AlphaFoldDB" id="A0AAV5UVJ0"/>
<evidence type="ECO:0000313" key="3">
    <source>
        <dbReference type="Proteomes" id="UP001432322"/>
    </source>
</evidence>
<dbReference type="InterPro" id="IPR011009">
    <property type="entry name" value="Kinase-like_dom_sf"/>
</dbReference>
<dbReference type="SUPFAM" id="SSF56112">
    <property type="entry name" value="Protein kinase-like (PK-like)"/>
    <property type="match status" value="1"/>
</dbReference>
<feature type="non-terminal residue" evidence="2">
    <location>
        <position position="375"/>
    </location>
</feature>
<proteinExistence type="predicted"/>
<feature type="region of interest" description="Disordered" evidence="1">
    <location>
        <begin position="1"/>
        <end position="33"/>
    </location>
</feature>
<evidence type="ECO:0000313" key="2">
    <source>
        <dbReference type="EMBL" id="GMT10168.1"/>
    </source>
</evidence>
<evidence type="ECO:0000256" key="1">
    <source>
        <dbReference type="SAM" id="MobiDB-lite"/>
    </source>
</evidence>
<dbReference type="Gene3D" id="1.10.510.10">
    <property type="entry name" value="Transferase(Phosphotransferase) domain 1"/>
    <property type="match status" value="1"/>
</dbReference>
<sequence>NLLSRAAATSLPMTDDDSRDDIPAPTPDDFAEELPPLEGQVIATPEATYVLRSDMRKDEICNFYDAFMRIDQVNDTTHFRIEFEKVEGESCVMSKRMEMEATIRSVLLNGQSPASTNHIHVCDDLGAHSPWKFIVMPNYHLAVPKFLSEADTEDKTKALFLRIAMNSFRGIETLHRIGIIHGNIRPENFYIGTCMNGRKVAVANFQHATSVNREIPKGAELIDMTYASRGRMRSYEACKKDDLESWLYCVAEFYHKELVPWVSDTKPTTSAEIASQARDIIKLKRAFCGRRMWKASKEVLFPEFDQILQLMLKTSGTSDPPYSQIWDCLASAGVYMECAPFGLAPWMKTNNGAPTMASAFTCSPVPDVVEDYGSK</sequence>
<evidence type="ECO:0008006" key="4">
    <source>
        <dbReference type="Google" id="ProtNLM"/>
    </source>
</evidence>
<keyword evidence="3" id="KW-1185">Reference proteome</keyword>
<gene>
    <name evidence="2" type="ORF">PFISCL1PPCAC_1465</name>
</gene>
<comment type="caution">
    <text evidence="2">The sequence shown here is derived from an EMBL/GenBank/DDBJ whole genome shotgun (WGS) entry which is preliminary data.</text>
</comment>
<dbReference type="InterPro" id="IPR050235">
    <property type="entry name" value="CK1_Ser-Thr_kinase"/>
</dbReference>
<dbReference type="Proteomes" id="UP001432322">
    <property type="component" value="Unassembled WGS sequence"/>
</dbReference>
<reference evidence="2" key="1">
    <citation type="submission" date="2023-10" db="EMBL/GenBank/DDBJ databases">
        <title>Genome assembly of Pristionchus species.</title>
        <authorList>
            <person name="Yoshida K."/>
            <person name="Sommer R.J."/>
        </authorList>
    </citation>
    <scope>NUCLEOTIDE SEQUENCE</scope>
    <source>
        <strain evidence="2">RS5133</strain>
    </source>
</reference>
<accession>A0AAV5UVJ0</accession>
<organism evidence="2 3">
    <name type="scientific">Pristionchus fissidentatus</name>
    <dbReference type="NCBI Taxonomy" id="1538716"/>
    <lineage>
        <taxon>Eukaryota</taxon>
        <taxon>Metazoa</taxon>
        <taxon>Ecdysozoa</taxon>
        <taxon>Nematoda</taxon>
        <taxon>Chromadorea</taxon>
        <taxon>Rhabditida</taxon>
        <taxon>Rhabditina</taxon>
        <taxon>Diplogasteromorpha</taxon>
        <taxon>Diplogasteroidea</taxon>
        <taxon>Neodiplogasteridae</taxon>
        <taxon>Pristionchus</taxon>
    </lineage>
</organism>
<dbReference type="EMBL" id="BTSY01000001">
    <property type="protein sequence ID" value="GMT10168.1"/>
    <property type="molecule type" value="Genomic_DNA"/>
</dbReference>
<feature type="non-terminal residue" evidence="2">
    <location>
        <position position="1"/>
    </location>
</feature>
<dbReference type="PANTHER" id="PTHR11909">
    <property type="entry name" value="CASEIN KINASE-RELATED"/>
    <property type="match status" value="1"/>
</dbReference>